<gene>
    <name evidence="2" type="ORF">HK097_000700</name>
</gene>
<evidence type="ECO:0000313" key="2">
    <source>
        <dbReference type="EMBL" id="KAJ3054835.1"/>
    </source>
</evidence>
<organism evidence="2 3">
    <name type="scientific">Rhizophlyctis rosea</name>
    <dbReference type="NCBI Taxonomy" id="64517"/>
    <lineage>
        <taxon>Eukaryota</taxon>
        <taxon>Fungi</taxon>
        <taxon>Fungi incertae sedis</taxon>
        <taxon>Chytridiomycota</taxon>
        <taxon>Chytridiomycota incertae sedis</taxon>
        <taxon>Chytridiomycetes</taxon>
        <taxon>Rhizophlyctidales</taxon>
        <taxon>Rhizophlyctidaceae</taxon>
        <taxon>Rhizophlyctis</taxon>
    </lineage>
</organism>
<comment type="caution">
    <text evidence="2">The sequence shown here is derived from an EMBL/GenBank/DDBJ whole genome shotgun (WGS) entry which is preliminary data.</text>
</comment>
<keyword evidence="3" id="KW-1185">Reference proteome</keyword>
<dbReference type="Gene3D" id="1.25.40.10">
    <property type="entry name" value="Tetratricopeptide repeat domain"/>
    <property type="match status" value="3"/>
</dbReference>
<sequence>MSPSNDKGKRKFPPRKKATAKAEPEPQTYEECTEEALSLEDKGDRYRDGEKARRFYERACAMYERAAGFKADADVLYNWARLALLLAEFSNPSYSTSEKATLFTSAIAKFRAVADLEPQNADNLFNLSQALRGQAELILDPQEGQPGGEGNAVKLLEEAGRVLDAVFGLQKQESDNSGSTATTHHHHQHADDHGEFGGCGTCASGGNEMNVDAQPAEGGLSNEEEYTTVAEIHAVTTDSLIDTLNTHAQVLSMLSREIAEPESATLFNMALSKLQTAAEYAEKGGPECKTGVEVQMRWAEVLSDRADVLAQNMGIVNRQLFQEAIERLDHALHLQPRNAEALCDKGDVLCSYVEALRHQSAATGMVQGGSSSSSAPTAEVDMNMLYAHAIDAYSAACTIEPSNGPVIVKLADVLLLRLVYIPSLAEKKQFALTAAQNYQRALKLKDPNADTVNVLLHLAKALSYLDNKEEEMKYVIGQMKRAAASEGGAVGDDLDAVVGWREGVTDKAWFQQLVNGM</sequence>
<dbReference type="InterPro" id="IPR011990">
    <property type="entry name" value="TPR-like_helical_dom_sf"/>
</dbReference>
<dbReference type="SUPFAM" id="SSF48452">
    <property type="entry name" value="TPR-like"/>
    <property type="match status" value="2"/>
</dbReference>
<accession>A0AAD5SI10</accession>
<feature type="region of interest" description="Disordered" evidence="1">
    <location>
        <begin position="1"/>
        <end position="43"/>
    </location>
</feature>
<dbReference type="AlphaFoldDB" id="A0AAD5SI10"/>
<protein>
    <recommendedName>
        <fullName evidence="4">TPR-like protein</fullName>
    </recommendedName>
</protein>
<proteinExistence type="predicted"/>
<evidence type="ECO:0008006" key="4">
    <source>
        <dbReference type="Google" id="ProtNLM"/>
    </source>
</evidence>
<reference evidence="2" key="1">
    <citation type="submission" date="2020-05" db="EMBL/GenBank/DDBJ databases">
        <title>Phylogenomic resolution of chytrid fungi.</title>
        <authorList>
            <person name="Stajich J.E."/>
            <person name="Amses K."/>
            <person name="Simmons R."/>
            <person name="Seto K."/>
            <person name="Myers J."/>
            <person name="Bonds A."/>
            <person name="Quandt C.A."/>
            <person name="Barry K."/>
            <person name="Liu P."/>
            <person name="Grigoriev I."/>
            <person name="Longcore J.E."/>
            <person name="James T.Y."/>
        </authorList>
    </citation>
    <scope>NUCLEOTIDE SEQUENCE</scope>
    <source>
        <strain evidence="2">JEL0318</strain>
    </source>
</reference>
<feature type="region of interest" description="Disordered" evidence="1">
    <location>
        <begin position="173"/>
        <end position="193"/>
    </location>
</feature>
<dbReference type="EMBL" id="JADGJD010000113">
    <property type="protein sequence ID" value="KAJ3054835.1"/>
    <property type="molecule type" value="Genomic_DNA"/>
</dbReference>
<name>A0AAD5SI10_9FUNG</name>
<evidence type="ECO:0000313" key="3">
    <source>
        <dbReference type="Proteomes" id="UP001212841"/>
    </source>
</evidence>
<dbReference type="Proteomes" id="UP001212841">
    <property type="component" value="Unassembled WGS sequence"/>
</dbReference>
<evidence type="ECO:0000256" key="1">
    <source>
        <dbReference type="SAM" id="MobiDB-lite"/>
    </source>
</evidence>
<feature type="compositionally biased region" description="Basic residues" evidence="1">
    <location>
        <begin position="8"/>
        <end position="19"/>
    </location>
</feature>